<accession>A0A160DX01</accession>
<dbReference type="AlphaFoldDB" id="A0A160DX01"/>
<proteinExistence type="inferred from homology"/>
<organism evidence="3 4">
    <name type="scientific">Dokdonella koreensis DS-123</name>
    <dbReference type="NCBI Taxonomy" id="1300342"/>
    <lineage>
        <taxon>Bacteria</taxon>
        <taxon>Pseudomonadati</taxon>
        <taxon>Pseudomonadota</taxon>
        <taxon>Gammaproteobacteria</taxon>
        <taxon>Lysobacterales</taxon>
        <taxon>Rhodanobacteraceae</taxon>
        <taxon>Dokdonella</taxon>
    </lineage>
</organism>
<dbReference type="Proteomes" id="UP000076830">
    <property type="component" value="Chromosome"/>
</dbReference>
<dbReference type="Gene3D" id="3.40.50.720">
    <property type="entry name" value="NAD(P)-binding Rossmann-like Domain"/>
    <property type="match status" value="1"/>
</dbReference>
<dbReference type="EMBL" id="CP015249">
    <property type="protein sequence ID" value="ANB19014.1"/>
    <property type="molecule type" value="Genomic_DNA"/>
</dbReference>
<dbReference type="InterPro" id="IPR002347">
    <property type="entry name" value="SDR_fam"/>
</dbReference>
<evidence type="ECO:0000313" key="3">
    <source>
        <dbReference type="EMBL" id="ANB19014.1"/>
    </source>
</evidence>
<dbReference type="STRING" id="1300342.I596_3022"/>
<comment type="similarity">
    <text evidence="1">Belongs to the short-chain dehydrogenases/reductases (SDR) family.</text>
</comment>
<evidence type="ECO:0000313" key="4">
    <source>
        <dbReference type="Proteomes" id="UP000076830"/>
    </source>
</evidence>
<sequence length="256" mass="26380">MIGRLALARVAAAAPAAAALDGRVVLVAGATGGLGRAAVLACAGAGATVVLLGRKVRALEKLYDEVAAAGGAQPAIYPLDLAGASPDDYGQVADTVERECGRLDGIVHAAAQFAGLQPTDQIKPEEWLRTQQVNLTAPFLLTQACLPLLRQRERAAVVFAFDDPATIGKAFWGGYGVAKHALPGLVSILHEETDTGPVRIHGLLPAPMRTALRRTAWFGEDTLSLPTPDAAGAAAAFLLTDAASGLRGAILDLRPA</sequence>
<dbReference type="SUPFAM" id="SSF51735">
    <property type="entry name" value="NAD(P)-binding Rossmann-fold domains"/>
    <property type="match status" value="1"/>
</dbReference>
<name>A0A160DX01_9GAMM</name>
<evidence type="ECO:0000256" key="1">
    <source>
        <dbReference type="ARBA" id="ARBA00006484"/>
    </source>
</evidence>
<evidence type="ECO:0000256" key="2">
    <source>
        <dbReference type="ARBA" id="ARBA00023002"/>
    </source>
</evidence>
<dbReference type="KEGG" id="dko:I596_3022"/>
<protein>
    <submittedName>
        <fullName evidence="3">Short-chain dehydrogenase/reductase SDR</fullName>
    </submittedName>
</protein>
<dbReference type="RefSeq" id="WP_223303837.1">
    <property type="nucleotide sequence ID" value="NZ_CP015249.1"/>
</dbReference>
<dbReference type="InterPro" id="IPR036291">
    <property type="entry name" value="NAD(P)-bd_dom_sf"/>
</dbReference>
<dbReference type="PANTHER" id="PTHR44196:SF4">
    <property type="entry name" value="SHORT CHAIN DEHYDROGENASE"/>
    <property type="match status" value="1"/>
</dbReference>
<dbReference type="PANTHER" id="PTHR44196">
    <property type="entry name" value="DEHYDROGENASE/REDUCTASE SDR FAMILY MEMBER 7B"/>
    <property type="match status" value="1"/>
</dbReference>
<dbReference type="GO" id="GO:0016491">
    <property type="term" value="F:oxidoreductase activity"/>
    <property type="evidence" value="ECO:0007669"/>
    <property type="project" value="UniProtKB-KW"/>
</dbReference>
<dbReference type="PATRIC" id="fig|1300342.3.peg.2948"/>
<dbReference type="Pfam" id="PF00106">
    <property type="entry name" value="adh_short"/>
    <property type="match status" value="1"/>
</dbReference>
<keyword evidence="2" id="KW-0560">Oxidoreductase</keyword>
<dbReference type="GO" id="GO:0016020">
    <property type="term" value="C:membrane"/>
    <property type="evidence" value="ECO:0007669"/>
    <property type="project" value="TreeGrafter"/>
</dbReference>
<keyword evidence="4" id="KW-1185">Reference proteome</keyword>
<dbReference type="PRINTS" id="PR00081">
    <property type="entry name" value="GDHRDH"/>
</dbReference>
<reference evidence="3 4" key="1">
    <citation type="submission" date="2016-04" db="EMBL/GenBank/DDBJ databases">
        <title>Complete genome sequence of Dokdonella koreensis DS-123T.</title>
        <authorList>
            <person name="Kim J.F."/>
            <person name="Lee H."/>
            <person name="Kwak M.-J."/>
        </authorList>
    </citation>
    <scope>NUCLEOTIDE SEQUENCE [LARGE SCALE GENOMIC DNA]</scope>
    <source>
        <strain evidence="3 4">DS-123</strain>
    </source>
</reference>
<gene>
    <name evidence="3" type="ORF">I596_3022</name>
</gene>